<organism evidence="2 3">
    <name type="scientific">Homoserinibacter gongjuensis</name>
    <dbReference type="NCBI Taxonomy" id="1162968"/>
    <lineage>
        <taxon>Bacteria</taxon>
        <taxon>Bacillati</taxon>
        <taxon>Actinomycetota</taxon>
        <taxon>Actinomycetes</taxon>
        <taxon>Micrococcales</taxon>
        <taxon>Microbacteriaceae</taxon>
        <taxon>Homoserinibacter</taxon>
    </lineage>
</organism>
<reference evidence="3" key="1">
    <citation type="journal article" date="2019" name="Int. J. Syst. Evol. Microbiol.">
        <title>The Global Catalogue of Microorganisms (GCM) 10K type strain sequencing project: providing services to taxonomists for standard genome sequencing and annotation.</title>
        <authorList>
            <consortium name="The Broad Institute Genomics Platform"/>
            <consortium name="The Broad Institute Genome Sequencing Center for Infectious Disease"/>
            <person name="Wu L."/>
            <person name="Ma J."/>
        </authorList>
    </citation>
    <scope>NUCLEOTIDE SEQUENCE [LARGE SCALE GENOMIC DNA]</scope>
    <source>
        <strain evidence="3">NBRC 108755</strain>
    </source>
</reference>
<evidence type="ECO:0000313" key="2">
    <source>
        <dbReference type="EMBL" id="GMA90935.1"/>
    </source>
</evidence>
<feature type="transmembrane region" description="Helical" evidence="1">
    <location>
        <begin position="77"/>
        <end position="98"/>
    </location>
</feature>
<protein>
    <submittedName>
        <fullName evidence="2">Uncharacterized protein</fullName>
    </submittedName>
</protein>
<evidence type="ECO:0000256" key="1">
    <source>
        <dbReference type="SAM" id="Phobius"/>
    </source>
</evidence>
<dbReference type="RefSeq" id="WP_284298983.1">
    <property type="nucleotide sequence ID" value="NZ_BSVA01000001.1"/>
</dbReference>
<keyword evidence="1" id="KW-0812">Transmembrane</keyword>
<proteinExistence type="predicted"/>
<comment type="caution">
    <text evidence="2">The sequence shown here is derived from an EMBL/GenBank/DDBJ whole genome shotgun (WGS) entry which is preliminary data.</text>
</comment>
<dbReference type="Proteomes" id="UP001157069">
    <property type="component" value="Unassembled WGS sequence"/>
</dbReference>
<keyword evidence="1" id="KW-0472">Membrane</keyword>
<keyword evidence="1" id="KW-1133">Transmembrane helix</keyword>
<dbReference type="EMBL" id="BSVA01000001">
    <property type="protein sequence ID" value="GMA90935.1"/>
    <property type="molecule type" value="Genomic_DNA"/>
</dbReference>
<gene>
    <name evidence="2" type="ORF">GCM10025869_14640</name>
</gene>
<name>A0ABQ6JUI0_9MICO</name>
<sequence length="99" mass="10486">MPMGTRWSAVAEGLWAGTRDGDFLGTVEFVDGGFVTSDQHGARIGRSHSLAAAQRLVDGAPLEETVLTWREERTALAAGWLGFGALALTAVALAAHLFF</sequence>
<evidence type="ECO:0000313" key="3">
    <source>
        <dbReference type="Proteomes" id="UP001157069"/>
    </source>
</evidence>
<accession>A0ABQ6JUI0</accession>
<keyword evidence="3" id="KW-1185">Reference proteome</keyword>